<feature type="signal peptide" evidence="6">
    <location>
        <begin position="1"/>
        <end position="30"/>
    </location>
</feature>
<dbReference type="SUPFAM" id="SSF53187">
    <property type="entry name" value="Zn-dependent exopeptidases"/>
    <property type="match status" value="1"/>
</dbReference>
<protein>
    <submittedName>
        <fullName evidence="8">Peptidase M14</fullName>
    </submittedName>
</protein>
<evidence type="ECO:0000256" key="6">
    <source>
        <dbReference type="SAM" id="SignalP"/>
    </source>
</evidence>
<dbReference type="InterPro" id="IPR013320">
    <property type="entry name" value="ConA-like_dom_sf"/>
</dbReference>
<dbReference type="SUPFAM" id="SSF49899">
    <property type="entry name" value="Concanavalin A-like lectins/glucanases"/>
    <property type="match status" value="1"/>
</dbReference>
<evidence type="ECO:0000256" key="4">
    <source>
        <dbReference type="ARBA" id="ARBA00022833"/>
    </source>
</evidence>
<evidence type="ECO:0000256" key="1">
    <source>
        <dbReference type="ARBA" id="ARBA00001947"/>
    </source>
</evidence>
<feature type="domain" description="Peptidase M14" evidence="7">
    <location>
        <begin position="124"/>
        <end position="436"/>
    </location>
</feature>
<keyword evidence="3" id="KW-0479">Metal-binding</keyword>
<accession>A0A2P1PP97</accession>
<dbReference type="PRINTS" id="PR00765">
    <property type="entry name" value="CRBOXYPTASEA"/>
</dbReference>
<evidence type="ECO:0000256" key="5">
    <source>
        <dbReference type="PROSITE-ProRule" id="PRU01379"/>
    </source>
</evidence>
<sequence>MTNQPHTPRSRFLAHAAAGLLTLVATGAFSAEDAGAEEAGAEEAGTTAVFRVYDSGPAVRALLGREFAHVKVDAKHGDLIVEANAAQRAILEQAGLKPRMDMELSARVGLADLALSKSIPGFACYRTVSETNALITNLVAANPNLATVIDIGDSWRKSTPTAQEPGFDLRVLKLTNSAIAGPKPRMFVMSGLHAREYTPVEVNATFAEWLLNNYQTDATARWLLDYNEFHLLLQANPDGRIIAESGQSQRKNRRDHGGCSGVLDGVDLNRNFQIDWTGSGSSTSLCNETYRGTAVLSEPESTAVNSYIASIFPDTRPGALSDYTQAAAADTQGLYLDVHSYSEVVLWPWGFPGSTTAPNNAPLRTLGRRFAFFNSYSPEQSNTIPASGASDDNAYGSLGVPAYTFELGDDFFQDCATFTGSIQPGNLAAFQYGARILSKPYQMPSGPDALNVRVQGPSIVFPGESVMVLATIDDTRFNQSNGTETTQNISSARVYVDQLPWAAGAIGQTMLAADGSFNQTSEGVSLNLPSTGLSLGQHLLLVQGTDASTIAGPPGAAFLTISDPASVGQLQGTVTSFVSGTPLEATLTLGAEAVVSGVNGGYTHRKTPGVYSLLVSKPGYLDEAATGISLTAGQITTRDIAMYPTCAAFADDAETVQPAWTASGTWARASQTGPTGAATMVWSDSPAGNYGDNANMSLTSGVLSYAGLDGVRLAFDHRCNTEATFDFGRVEVSTNGGTNWTQVFQCDGANGWRHEQIELPTIANQANVRFRFRFTSDTGQVADGWQLDNIRIESAGPACRATQLATNLFANDFE</sequence>
<dbReference type="OrthoDB" id="9811296at2"/>
<dbReference type="PANTHER" id="PTHR11705:SF119">
    <property type="entry name" value="OS02G0119300 PROTEIN"/>
    <property type="match status" value="1"/>
</dbReference>
<dbReference type="InterPro" id="IPR006311">
    <property type="entry name" value="TAT_signal"/>
</dbReference>
<dbReference type="Pfam" id="PF21471">
    <property type="entry name" value="Reelin_subrepeat-B"/>
    <property type="match status" value="1"/>
</dbReference>
<dbReference type="PROSITE" id="PS00133">
    <property type="entry name" value="CARBOXYPEPT_ZN_2"/>
    <property type="match status" value="1"/>
</dbReference>
<organism evidence="8 9">
    <name type="scientific">Ahniella affigens</name>
    <dbReference type="NCBI Taxonomy" id="2021234"/>
    <lineage>
        <taxon>Bacteria</taxon>
        <taxon>Pseudomonadati</taxon>
        <taxon>Pseudomonadota</taxon>
        <taxon>Gammaproteobacteria</taxon>
        <taxon>Lysobacterales</taxon>
        <taxon>Rhodanobacteraceae</taxon>
        <taxon>Ahniella</taxon>
    </lineage>
</organism>
<dbReference type="InterPro" id="IPR049419">
    <property type="entry name" value="Reelin_subrepeat-B"/>
</dbReference>
<name>A0A2P1PP97_9GAMM</name>
<dbReference type="PROSITE" id="PS51318">
    <property type="entry name" value="TAT"/>
    <property type="match status" value="1"/>
</dbReference>
<dbReference type="SMART" id="SM00631">
    <property type="entry name" value="Zn_pept"/>
    <property type="match status" value="1"/>
</dbReference>
<dbReference type="InterPro" id="IPR057247">
    <property type="entry name" value="CARBOXYPEPT_ZN_2"/>
</dbReference>
<dbReference type="Gene3D" id="2.60.120.260">
    <property type="entry name" value="Galactose-binding domain-like"/>
    <property type="match status" value="1"/>
</dbReference>
<evidence type="ECO:0000313" key="8">
    <source>
        <dbReference type="EMBL" id="AVP96662.1"/>
    </source>
</evidence>
<evidence type="ECO:0000256" key="2">
    <source>
        <dbReference type="ARBA" id="ARBA00005988"/>
    </source>
</evidence>
<dbReference type="Gene3D" id="3.40.630.10">
    <property type="entry name" value="Zn peptidases"/>
    <property type="match status" value="1"/>
</dbReference>
<comment type="cofactor">
    <cofactor evidence="1">
        <name>Zn(2+)</name>
        <dbReference type="ChEBI" id="CHEBI:29105"/>
    </cofactor>
</comment>
<dbReference type="GO" id="GO:0005615">
    <property type="term" value="C:extracellular space"/>
    <property type="evidence" value="ECO:0007669"/>
    <property type="project" value="TreeGrafter"/>
</dbReference>
<dbReference type="GO" id="GO:0006508">
    <property type="term" value="P:proteolysis"/>
    <property type="evidence" value="ECO:0007669"/>
    <property type="project" value="InterPro"/>
</dbReference>
<dbReference type="PANTHER" id="PTHR11705">
    <property type="entry name" value="PROTEASE FAMILY M14 CARBOXYPEPTIDASE A,B"/>
    <property type="match status" value="1"/>
</dbReference>
<keyword evidence="4" id="KW-0862">Zinc</keyword>
<dbReference type="Gene3D" id="2.60.40.1120">
    <property type="entry name" value="Carboxypeptidase-like, regulatory domain"/>
    <property type="match status" value="1"/>
</dbReference>
<comment type="similarity">
    <text evidence="2 5">Belongs to the peptidase M14 family.</text>
</comment>
<dbReference type="InterPro" id="IPR008969">
    <property type="entry name" value="CarboxyPept-like_regulatory"/>
</dbReference>
<dbReference type="EMBL" id="CP027860">
    <property type="protein sequence ID" value="AVP96662.1"/>
    <property type="molecule type" value="Genomic_DNA"/>
</dbReference>
<keyword evidence="9" id="KW-1185">Reference proteome</keyword>
<evidence type="ECO:0000256" key="3">
    <source>
        <dbReference type="ARBA" id="ARBA00022723"/>
    </source>
</evidence>
<proteinExistence type="inferred from homology"/>
<dbReference type="GO" id="GO:0008270">
    <property type="term" value="F:zinc ion binding"/>
    <property type="evidence" value="ECO:0007669"/>
    <property type="project" value="InterPro"/>
</dbReference>
<evidence type="ECO:0000313" key="9">
    <source>
        <dbReference type="Proteomes" id="UP000241074"/>
    </source>
</evidence>
<dbReference type="GO" id="GO:0004181">
    <property type="term" value="F:metallocarboxypeptidase activity"/>
    <property type="evidence" value="ECO:0007669"/>
    <property type="project" value="InterPro"/>
</dbReference>
<feature type="chain" id="PRO_5015172764" evidence="6">
    <location>
        <begin position="31"/>
        <end position="814"/>
    </location>
</feature>
<dbReference type="RefSeq" id="WP_106890590.1">
    <property type="nucleotide sequence ID" value="NZ_CP027860.1"/>
</dbReference>
<evidence type="ECO:0000259" key="7">
    <source>
        <dbReference type="PROSITE" id="PS52035"/>
    </source>
</evidence>
<gene>
    <name evidence="8" type="ORF">C7S18_05345</name>
</gene>
<dbReference type="InterPro" id="IPR000834">
    <property type="entry name" value="Peptidase_M14"/>
</dbReference>
<dbReference type="PROSITE" id="PS52035">
    <property type="entry name" value="PEPTIDASE_M14"/>
    <property type="match status" value="1"/>
</dbReference>
<dbReference type="AlphaFoldDB" id="A0A2P1PP97"/>
<dbReference type="SUPFAM" id="SSF49464">
    <property type="entry name" value="Carboxypeptidase regulatory domain-like"/>
    <property type="match status" value="1"/>
</dbReference>
<reference evidence="8 9" key="2">
    <citation type="submission" date="2018-03" db="EMBL/GenBank/DDBJ databases">
        <authorList>
            <person name="Keele B.F."/>
        </authorList>
    </citation>
    <scope>NUCLEOTIDE SEQUENCE [LARGE SCALE GENOMIC DNA]</scope>
    <source>
        <strain evidence="8 9">D13</strain>
    </source>
</reference>
<feature type="active site" description="Proton donor/acceptor" evidence="5">
    <location>
        <position position="406"/>
    </location>
</feature>
<keyword evidence="6" id="KW-0732">Signal</keyword>
<dbReference type="Proteomes" id="UP000241074">
    <property type="component" value="Chromosome"/>
</dbReference>
<dbReference type="KEGG" id="xba:C7S18_05345"/>
<reference evidence="8 9" key="1">
    <citation type="submission" date="2018-03" db="EMBL/GenBank/DDBJ databases">
        <title>Ahniella affigens gen. nov., sp. nov., a gammaproteobacterium isolated from sandy soil near a stream.</title>
        <authorList>
            <person name="Ko Y."/>
            <person name="Kim J.-H."/>
        </authorList>
    </citation>
    <scope>NUCLEOTIDE SEQUENCE [LARGE SCALE GENOMIC DNA]</scope>
    <source>
        <strain evidence="8 9">D13</strain>
    </source>
</reference>
<dbReference type="Pfam" id="PF00246">
    <property type="entry name" value="Peptidase_M14"/>
    <property type="match status" value="1"/>
</dbReference>